<evidence type="ECO:0000313" key="3">
    <source>
        <dbReference type="EMBL" id="RLE13852.1"/>
    </source>
</evidence>
<evidence type="ECO:0000313" key="4">
    <source>
        <dbReference type="Proteomes" id="UP000280417"/>
    </source>
</evidence>
<name>A0A662DI58_UNCAE</name>
<dbReference type="Proteomes" id="UP000280417">
    <property type="component" value="Unassembled WGS sequence"/>
</dbReference>
<evidence type="ECO:0000259" key="2">
    <source>
        <dbReference type="Pfam" id="PF02775"/>
    </source>
</evidence>
<gene>
    <name evidence="3" type="ORF">DRJ04_03500</name>
</gene>
<dbReference type="InterPro" id="IPR029061">
    <property type="entry name" value="THDP-binding"/>
</dbReference>
<feature type="domain" description="Thiamine pyrophosphate enzyme TPP-binding" evidence="2">
    <location>
        <begin position="57"/>
        <end position="209"/>
    </location>
</feature>
<sequence>MQTKFARPESMKDAITHYCPGCGHGIVHRIICEVVDELDIREKLIGICPVGCSVVAYDYFDFDMVEVAHGRAPAVATGIKRALPDSVVFTYQGDGDLASIGMSEIIHAAARGEAFTVIFINNATYGMTGGQMAPTTLLGQRTATTPFGRRARVEGYPIKIPELLSSLPGAFYLERVAVNSPVNIKKTKKAIKKAFLVQIDKKKFSLVEVLSPCPTCWRLSPVESLKWMKEKMIPYYPLGVIKDRQIVDKNGW</sequence>
<keyword evidence="1" id="KW-0560">Oxidoreductase</keyword>
<dbReference type="PANTHER" id="PTHR48084">
    <property type="entry name" value="2-OXOGLUTARATE OXIDOREDUCTASE SUBUNIT KORB-RELATED"/>
    <property type="match status" value="1"/>
</dbReference>
<dbReference type="PANTHER" id="PTHR48084:SF3">
    <property type="entry name" value="SUBUNIT OF PYRUVATE:FLAVODOXIN OXIDOREDUCTASE"/>
    <property type="match status" value="1"/>
</dbReference>
<accession>A0A662DI58</accession>
<reference evidence="3 4" key="1">
    <citation type="submission" date="2018-06" db="EMBL/GenBank/DDBJ databases">
        <title>Extensive metabolic versatility and redundancy in microbially diverse, dynamic hydrothermal sediments.</title>
        <authorList>
            <person name="Dombrowski N."/>
            <person name="Teske A."/>
            <person name="Baker B.J."/>
        </authorList>
    </citation>
    <scope>NUCLEOTIDE SEQUENCE [LARGE SCALE GENOMIC DNA]</scope>
    <source>
        <strain evidence="3">B3_G15</strain>
    </source>
</reference>
<dbReference type="Pfam" id="PF02775">
    <property type="entry name" value="TPP_enzyme_C"/>
    <property type="match status" value="1"/>
</dbReference>
<proteinExistence type="predicted"/>
<dbReference type="InterPro" id="IPR011766">
    <property type="entry name" value="TPP_enzyme_TPP-bd"/>
</dbReference>
<dbReference type="AlphaFoldDB" id="A0A662DI58"/>
<dbReference type="SUPFAM" id="SSF52518">
    <property type="entry name" value="Thiamin diphosphate-binding fold (THDP-binding)"/>
    <property type="match status" value="1"/>
</dbReference>
<dbReference type="EMBL" id="QMQA01000073">
    <property type="protein sequence ID" value="RLE13852.1"/>
    <property type="molecule type" value="Genomic_DNA"/>
</dbReference>
<protein>
    <submittedName>
        <fullName evidence="3">2-oxoglutarate oxidoreductase</fullName>
    </submittedName>
</protein>
<evidence type="ECO:0000256" key="1">
    <source>
        <dbReference type="ARBA" id="ARBA00023002"/>
    </source>
</evidence>
<organism evidence="3 4">
    <name type="scientific">Aerophobetes bacterium</name>
    <dbReference type="NCBI Taxonomy" id="2030807"/>
    <lineage>
        <taxon>Bacteria</taxon>
        <taxon>Candidatus Aerophobota</taxon>
    </lineage>
</organism>
<dbReference type="GO" id="GO:0016625">
    <property type="term" value="F:oxidoreductase activity, acting on the aldehyde or oxo group of donors, iron-sulfur protein as acceptor"/>
    <property type="evidence" value="ECO:0007669"/>
    <property type="project" value="UniProtKB-ARBA"/>
</dbReference>
<dbReference type="GO" id="GO:0030976">
    <property type="term" value="F:thiamine pyrophosphate binding"/>
    <property type="evidence" value="ECO:0007669"/>
    <property type="project" value="InterPro"/>
</dbReference>
<dbReference type="Gene3D" id="3.40.50.970">
    <property type="match status" value="1"/>
</dbReference>
<comment type="caution">
    <text evidence="3">The sequence shown here is derived from an EMBL/GenBank/DDBJ whole genome shotgun (WGS) entry which is preliminary data.</text>
</comment>
<dbReference type="InterPro" id="IPR051457">
    <property type="entry name" value="2-oxoacid:Fd_oxidoreductase"/>
</dbReference>
<dbReference type="GO" id="GO:0045333">
    <property type="term" value="P:cellular respiration"/>
    <property type="evidence" value="ECO:0007669"/>
    <property type="project" value="UniProtKB-ARBA"/>
</dbReference>